<name>W3X551_PESFW</name>
<dbReference type="PANTHER" id="PTHR37285">
    <property type="entry name" value="SPORE WALL MATURATION PROTEIN DIT1"/>
    <property type="match status" value="1"/>
</dbReference>
<dbReference type="EMBL" id="KI912113">
    <property type="protein sequence ID" value="ETS80547.1"/>
    <property type="molecule type" value="Genomic_DNA"/>
</dbReference>
<accession>W3X551</accession>
<dbReference type="OrthoDB" id="429813at2759"/>
<sequence length="410" mass="46615">MAVQAPRLGHIATRSDDESRFPIDSEQTIKRIGTYLAEVDRVVGLIMDILEKFSLVEPGNTEYVGRKVFSPRVRRHVICGHEIPMVLPAFPSKSINFRDKVLGTLPDLGEELALDRLNDLCSQIQKIYRPGAMVLIATDGACYNDLTGVSDSNLWEYGATLRAMVAKKGYHCIKFARFMNLLGLYTEPVMTKETFCRLLQPSRESLMQRYLPPNFDVNVCIREDPDYHDTYNAYARFLKKDLAFGAIRDAMTSGKKYKAKVNQTAKDMITRGVAYAALIREQCPEHVRLSIHPSTGLTKIFIALVPQPGSVSMSPWHCAVAVDVQGRFKTGHKSVWQETHDLVYKSNRPYFFRERSDLYNWEAKVDFDHLYDRKLVIRNMADKPHELSESDKGRLASLIALQAQVTLEGF</sequence>
<dbReference type="Pfam" id="PF05141">
    <property type="entry name" value="DIT1_PvcA"/>
    <property type="match status" value="1"/>
</dbReference>
<evidence type="ECO:0000313" key="2">
    <source>
        <dbReference type="Proteomes" id="UP000030651"/>
    </source>
</evidence>
<gene>
    <name evidence="1" type="ORF">PFICI_08076</name>
</gene>
<evidence type="ECO:0000313" key="1">
    <source>
        <dbReference type="EMBL" id="ETS80547.1"/>
    </source>
</evidence>
<dbReference type="AlphaFoldDB" id="W3X551"/>
<dbReference type="PANTHER" id="PTHR37285:SF5">
    <property type="entry name" value="SPORE WALL MATURATION PROTEIN DIT1"/>
    <property type="match status" value="1"/>
</dbReference>
<protein>
    <recommendedName>
        <fullName evidence="3">TauD/TfdA-like domain-containing protein</fullName>
    </recommendedName>
</protein>
<dbReference type="HOGENOM" id="CLU_038280_1_0_1"/>
<dbReference type="InterPro" id="IPR007817">
    <property type="entry name" value="Isocyanide_synthase_DIT1"/>
</dbReference>
<dbReference type="RefSeq" id="XP_007834848.1">
    <property type="nucleotide sequence ID" value="XM_007836657.1"/>
</dbReference>
<dbReference type="KEGG" id="pfy:PFICI_08076"/>
<dbReference type="eggNOG" id="ENOG502SMHH">
    <property type="taxonomic scope" value="Eukaryota"/>
</dbReference>
<reference evidence="2" key="1">
    <citation type="journal article" date="2015" name="BMC Genomics">
        <title>Genomic and transcriptomic analysis of the endophytic fungus Pestalotiopsis fici reveals its lifestyle and high potential for synthesis of natural products.</title>
        <authorList>
            <person name="Wang X."/>
            <person name="Zhang X."/>
            <person name="Liu L."/>
            <person name="Xiang M."/>
            <person name="Wang W."/>
            <person name="Sun X."/>
            <person name="Che Y."/>
            <person name="Guo L."/>
            <person name="Liu G."/>
            <person name="Guo L."/>
            <person name="Wang C."/>
            <person name="Yin W.B."/>
            <person name="Stadler M."/>
            <person name="Zhang X."/>
            <person name="Liu X."/>
        </authorList>
    </citation>
    <scope>NUCLEOTIDE SEQUENCE [LARGE SCALE GENOMIC DNA]</scope>
    <source>
        <strain evidence="2">W106-1 / CGMCC3.15140</strain>
    </source>
</reference>
<dbReference type="FunCoup" id="W3X551">
    <property type="interactions" value="190"/>
</dbReference>
<organism evidence="1 2">
    <name type="scientific">Pestalotiopsis fici (strain W106-1 / CGMCC3.15140)</name>
    <dbReference type="NCBI Taxonomy" id="1229662"/>
    <lineage>
        <taxon>Eukaryota</taxon>
        <taxon>Fungi</taxon>
        <taxon>Dikarya</taxon>
        <taxon>Ascomycota</taxon>
        <taxon>Pezizomycotina</taxon>
        <taxon>Sordariomycetes</taxon>
        <taxon>Xylariomycetidae</taxon>
        <taxon>Amphisphaeriales</taxon>
        <taxon>Sporocadaceae</taxon>
        <taxon>Pestalotiopsis</taxon>
    </lineage>
</organism>
<evidence type="ECO:0008006" key="3">
    <source>
        <dbReference type="Google" id="ProtNLM"/>
    </source>
</evidence>
<keyword evidence="2" id="KW-1185">Reference proteome</keyword>
<dbReference type="InParanoid" id="W3X551"/>
<dbReference type="OMA" id="SMTPWHC"/>
<dbReference type="STRING" id="1229662.W3X551"/>
<proteinExistence type="predicted"/>
<dbReference type="GeneID" id="19273089"/>
<dbReference type="Proteomes" id="UP000030651">
    <property type="component" value="Unassembled WGS sequence"/>
</dbReference>